<dbReference type="InterPro" id="IPR031896">
    <property type="entry name" value="INPP5B_PH_dom"/>
</dbReference>
<dbReference type="Gene3D" id="2.30.29.110">
    <property type="match status" value="1"/>
</dbReference>
<dbReference type="Proteomes" id="UP001445076">
    <property type="component" value="Unassembled WGS sequence"/>
</dbReference>
<dbReference type="AlphaFoldDB" id="A0AAW0XZ93"/>
<feature type="domain" description="INPP5B PH" evidence="1">
    <location>
        <begin position="1"/>
        <end position="87"/>
    </location>
</feature>
<dbReference type="Pfam" id="PF16776">
    <property type="entry name" value="INPP5B_PH"/>
    <property type="match status" value="1"/>
</dbReference>
<proteinExistence type="predicted"/>
<sequence>MELSPHVQEKLLSGHKLTAVVEAGLVQEFIKTTRVVALIEVTTQEIKQGGEQALLIFQTARVPVHSAIDLSIEQVLPIDSNLKCELDEYKVLDCSMSRTVSCAPTGIQVG</sequence>
<protein>
    <recommendedName>
        <fullName evidence="1">INPP5B PH domain-containing protein</fullName>
    </recommendedName>
</protein>
<dbReference type="EMBL" id="JARKIK010000020">
    <property type="protein sequence ID" value="KAK8745203.1"/>
    <property type="molecule type" value="Genomic_DNA"/>
</dbReference>
<evidence type="ECO:0000313" key="2">
    <source>
        <dbReference type="EMBL" id="KAK8745203.1"/>
    </source>
</evidence>
<evidence type="ECO:0000259" key="1">
    <source>
        <dbReference type="Pfam" id="PF16776"/>
    </source>
</evidence>
<name>A0AAW0XZ93_CHEQU</name>
<gene>
    <name evidence="2" type="ORF">OTU49_000512</name>
</gene>
<accession>A0AAW0XZ93</accession>
<reference evidence="2 3" key="1">
    <citation type="journal article" date="2024" name="BMC Genomics">
        <title>Genome assembly of redclaw crayfish (Cherax quadricarinatus) provides insights into its immune adaptation and hypoxia tolerance.</title>
        <authorList>
            <person name="Liu Z."/>
            <person name="Zheng J."/>
            <person name="Li H."/>
            <person name="Fang K."/>
            <person name="Wang S."/>
            <person name="He J."/>
            <person name="Zhou D."/>
            <person name="Weng S."/>
            <person name="Chi M."/>
            <person name="Gu Z."/>
            <person name="He J."/>
            <person name="Li F."/>
            <person name="Wang M."/>
        </authorList>
    </citation>
    <scope>NUCLEOTIDE SEQUENCE [LARGE SCALE GENOMIC DNA]</scope>
    <source>
        <strain evidence="2">ZL_2023a</strain>
    </source>
</reference>
<comment type="caution">
    <text evidence="2">The sequence shown here is derived from an EMBL/GenBank/DDBJ whole genome shotgun (WGS) entry which is preliminary data.</text>
</comment>
<keyword evidence="3" id="KW-1185">Reference proteome</keyword>
<organism evidence="2 3">
    <name type="scientific">Cherax quadricarinatus</name>
    <name type="common">Australian red claw crayfish</name>
    <dbReference type="NCBI Taxonomy" id="27406"/>
    <lineage>
        <taxon>Eukaryota</taxon>
        <taxon>Metazoa</taxon>
        <taxon>Ecdysozoa</taxon>
        <taxon>Arthropoda</taxon>
        <taxon>Crustacea</taxon>
        <taxon>Multicrustacea</taxon>
        <taxon>Malacostraca</taxon>
        <taxon>Eumalacostraca</taxon>
        <taxon>Eucarida</taxon>
        <taxon>Decapoda</taxon>
        <taxon>Pleocyemata</taxon>
        <taxon>Astacidea</taxon>
        <taxon>Parastacoidea</taxon>
        <taxon>Parastacidae</taxon>
        <taxon>Cherax</taxon>
    </lineage>
</organism>
<evidence type="ECO:0000313" key="3">
    <source>
        <dbReference type="Proteomes" id="UP001445076"/>
    </source>
</evidence>